<evidence type="ECO:0000256" key="12">
    <source>
        <dbReference type="RuleBase" id="RU004466"/>
    </source>
</evidence>
<keyword evidence="5 12" id="KW-0808">Transferase</keyword>
<dbReference type="GO" id="GO:0046872">
    <property type="term" value="F:metal ion binding"/>
    <property type="evidence" value="ECO:0007669"/>
    <property type="project" value="UniProtKB-KW"/>
</dbReference>
<evidence type="ECO:0000256" key="11">
    <source>
        <dbReference type="ARBA" id="ARBA00049399"/>
    </source>
</evidence>
<dbReference type="NCBIfam" id="NF045485">
    <property type="entry name" value="FPPsyn"/>
    <property type="match status" value="1"/>
</dbReference>
<comment type="caution">
    <text evidence="13">The sequence shown here is derived from an EMBL/GenBank/DDBJ whole genome shotgun (WGS) entry which is preliminary data.</text>
</comment>
<keyword evidence="8" id="KW-0414">Isoprene biosynthesis</keyword>
<dbReference type="SUPFAM" id="SSF48576">
    <property type="entry name" value="Terpenoid synthases"/>
    <property type="match status" value="1"/>
</dbReference>
<keyword evidence="7" id="KW-0460">Magnesium</keyword>
<dbReference type="PANTHER" id="PTHR43281">
    <property type="entry name" value="FARNESYL DIPHOSPHATE SYNTHASE"/>
    <property type="match status" value="1"/>
</dbReference>
<protein>
    <recommendedName>
        <fullName evidence="4">Farnesyl diphosphate synthase</fullName>
        <ecNumber evidence="3">2.5.1.10</ecNumber>
    </recommendedName>
    <alternativeName>
        <fullName evidence="10">(2E,6E)-farnesyl diphosphate synthase</fullName>
    </alternativeName>
    <alternativeName>
        <fullName evidence="9">Geranyltranstransferase</fullName>
    </alternativeName>
</protein>
<reference evidence="13" key="1">
    <citation type="journal article" date="2021" name="PeerJ">
        <title>Extensive microbial diversity within the chicken gut microbiome revealed by metagenomics and culture.</title>
        <authorList>
            <person name="Gilroy R."/>
            <person name="Ravi A."/>
            <person name="Getino M."/>
            <person name="Pursley I."/>
            <person name="Horton D.L."/>
            <person name="Alikhan N.F."/>
            <person name="Baker D."/>
            <person name="Gharbi K."/>
            <person name="Hall N."/>
            <person name="Watson M."/>
            <person name="Adriaenssens E.M."/>
            <person name="Foster-Nyarko E."/>
            <person name="Jarju S."/>
            <person name="Secka A."/>
            <person name="Antonio M."/>
            <person name="Oren A."/>
            <person name="Chaudhuri R.R."/>
            <person name="La Ragione R."/>
            <person name="Hildebrand F."/>
            <person name="Pallen M.J."/>
        </authorList>
    </citation>
    <scope>NUCLEOTIDE SEQUENCE</scope>
    <source>
        <strain evidence="13">1068</strain>
    </source>
</reference>
<evidence type="ECO:0000256" key="7">
    <source>
        <dbReference type="ARBA" id="ARBA00022842"/>
    </source>
</evidence>
<evidence type="ECO:0000256" key="6">
    <source>
        <dbReference type="ARBA" id="ARBA00022723"/>
    </source>
</evidence>
<name>A0A9D2FRH0_9FIRM</name>
<dbReference type="FunFam" id="1.10.600.10:FF:000001">
    <property type="entry name" value="Geranylgeranyl diphosphate synthase"/>
    <property type="match status" value="1"/>
</dbReference>
<evidence type="ECO:0000256" key="1">
    <source>
        <dbReference type="ARBA" id="ARBA00001946"/>
    </source>
</evidence>
<dbReference type="InterPro" id="IPR000092">
    <property type="entry name" value="Polyprenyl_synt"/>
</dbReference>
<comment type="catalytic activity">
    <reaction evidence="11">
        <text>isopentenyl diphosphate + (2E)-geranyl diphosphate = (2E,6E)-farnesyl diphosphate + diphosphate</text>
        <dbReference type="Rhea" id="RHEA:19361"/>
        <dbReference type="ChEBI" id="CHEBI:33019"/>
        <dbReference type="ChEBI" id="CHEBI:58057"/>
        <dbReference type="ChEBI" id="CHEBI:128769"/>
        <dbReference type="ChEBI" id="CHEBI:175763"/>
        <dbReference type="EC" id="2.5.1.10"/>
    </reaction>
</comment>
<dbReference type="InterPro" id="IPR053378">
    <property type="entry name" value="Prenyl_diphosphate_synthase"/>
</dbReference>
<evidence type="ECO:0000256" key="3">
    <source>
        <dbReference type="ARBA" id="ARBA00012439"/>
    </source>
</evidence>
<dbReference type="SFLD" id="SFLDS00005">
    <property type="entry name" value="Isoprenoid_Synthase_Type_I"/>
    <property type="match status" value="1"/>
</dbReference>
<dbReference type="Pfam" id="PF00348">
    <property type="entry name" value="polyprenyl_synt"/>
    <property type="match status" value="1"/>
</dbReference>
<dbReference type="CDD" id="cd00685">
    <property type="entry name" value="Trans_IPPS_HT"/>
    <property type="match status" value="1"/>
</dbReference>
<dbReference type="InterPro" id="IPR033749">
    <property type="entry name" value="Polyprenyl_synt_CS"/>
</dbReference>
<dbReference type="Gene3D" id="1.10.600.10">
    <property type="entry name" value="Farnesyl Diphosphate Synthase"/>
    <property type="match status" value="1"/>
</dbReference>
<evidence type="ECO:0000313" key="13">
    <source>
        <dbReference type="EMBL" id="HIZ66034.1"/>
    </source>
</evidence>
<dbReference type="SFLD" id="SFLDG01017">
    <property type="entry name" value="Polyprenyl_Transferase_Like"/>
    <property type="match status" value="1"/>
</dbReference>
<evidence type="ECO:0000256" key="2">
    <source>
        <dbReference type="ARBA" id="ARBA00006706"/>
    </source>
</evidence>
<dbReference type="GO" id="GO:0005737">
    <property type="term" value="C:cytoplasm"/>
    <property type="evidence" value="ECO:0007669"/>
    <property type="project" value="UniProtKB-ARBA"/>
</dbReference>
<dbReference type="AlphaFoldDB" id="A0A9D2FRH0"/>
<evidence type="ECO:0000256" key="8">
    <source>
        <dbReference type="ARBA" id="ARBA00023229"/>
    </source>
</evidence>
<keyword evidence="6" id="KW-0479">Metal-binding</keyword>
<organism evidence="13 14">
    <name type="scientific">Candidatus Blautia pullicola</name>
    <dbReference type="NCBI Taxonomy" id="2838498"/>
    <lineage>
        <taxon>Bacteria</taxon>
        <taxon>Bacillati</taxon>
        <taxon>Bacillota</taxon>
        <taxon>Clostridia</taxon>
        <taxon>Lachnospirales</taxon>
        <taxon>Lachnospiraceae</taxon>
        <taxon>Blautia</taxon>
    </lineage>
</organism>
<reference evidence="13" key="2">
    <citation type="submission" date="2021-04" db="EMBL/GenBank/DDBJ databases">
        <authorList>
            <person name="Gilroy R."/>
        </authorList>
    </citation>
    <scope>NUCLEOTIDE SEQUENCE</scope>
    <source>
        <strain evidence="13">1068</strain>
    </source>
</reference>
<sequence length="296" mass="32720">MNFEEELKKRTELAWETVKAFLPKEEGFSARLAEAINYSMEAGGKRLRPVFMGEMYGICGGRGELVKPFMAAMEMIHTHSLIHDDLPAIDNDQYRRGKKTTHAVYGEAAAILAGDALLNYAYETAFCAFDLAKDSQETARVAKALQILGNKTGIRGMLGGQGVDVENDGRPLSREMLDYIYMNKTSALIQASLLIGAVLAGWESLEEIEEMGGYVGLAFQIQDDILDVKGSQQELGKPVGSDEKNHKTTYVTLEGLEKAGEEVRRLTDKALALLVQLPGDTEFLQELFVSLCTRRK</sequence>
<dbReference type="PANTHER" id="PTHR43281:SF1">
    <property type="entry name" value="FARNESYL DIPHOSPHATE SYNTHASE"/>
    <property type="match status" value="1"/>
</dbReference>
<evidence type="ECO:0000256" key="4">
    <source>
        <dbReference type="ARBA" id="ARBA00015100"/>
    </source>
</evidence>
<dbReference type="GO" id="GO:0016114">
    <property type="term" value="P:terpenoid biosynthetic process"/>
    <property type="evidence" value="ECO:0007669"/>
    <property type="project" value="UniProtKB-ARBA"/>
</dbReference>
<dbReference type="Proteomes" id="UP000824056">
    <property type="component" value="Unassembled WGS sequence"/>
</dbReference>
<dbReference type="InterPro" id="IPR008949">
    <property type="entry name" value="Isoprenoid_synthase_dom_sf"/>
</dbReference>
<accession>A0A9D2FRH0</accession>
<dbReference type="EMBL" id="DXBG01000206">
    <property type="protein sequence ID" value="HIZ66034.1"/>
    <property type="molecule type" value="Genomic_DNA"/>
</dbReference>
<comment type="similarity">
    <text evidence="2 12">Belongs to the FPP/GGPP synthase family.</text>
</comment>
<comment type="cofactor">
    <cofactor evidence="1">
        <name>Mg(2+)</name>
        <dbReference type="ChEBI" id="CHEBI:18420"/>
    </cofactor>
</comment>
<dbReference type="GO" id="GO:0004337">
    <property type="term" value="F:(2E,6E)-farnesyl diphosphate synthase activity"/>
    <property type="evidence" value="ECO:0007669"/>
    <property type="project" value="UniProtKB-EC"/>
</dbReference>
<dbReference type="PROSITE" id="PS00444">
    <property type="entry name" value="POLYPRENYL_SYNTHASE_2"/>
    <property type="match status" value="1"/>
</dbReference>
<dbReference type="EC" id="2.5.1.10" evidence="3"/>
<gene>
    <name evidence="13" type="ORF">H9809_09090</name>
</gene>
<evidence type="ECO:0000313" key="14">
    <source>
        <dbReference type="Proteomes" id="UP000824056"/>
    </source>
</evidence>
<proteinExistence type="inferred from homology"/>
<evidence type="ECO:0000256" key="5">
    <source>
        <dbReference type="ARBA" id="ARBA00022679"/>
    </source>
</evidence>
<dbReference type="PROSITE" id="PS00723">
    <property type="entry name" value="POLYPRENYL_SYNTHASE_1"/>
    <property type="match status" value="1"/>
</dbReference>
<evidence type="ECO:0000256" key="9">
    <source>
        <dbReference type="ARBA" id="ARBA00032380"/>
    </source>
</evidence>
<evidence type="ECO:0000256" key="10">
    <source>
        <dbReference type="ARBA" id="ARBA00032873"/>
    </source>
</evidence>